<feature type="non-terminal residue" evidence="1">
    <location>
        <position position="62"/>
    </location>
</feature>
<organism evidence="1 2">
    <name type="scientific">Callosobruchus maculatus</name>
    <name type="common">Southern cowpea weevil</name>
    <name type="synonym">Pulse bruchid</name>
    <dbReference type="NCBI Taxonomy" id="64391"/>
    <lineage>
        <taxon>Eukaryota</taxon>
        <taxon>Metazoa</taxon>
        <taxon>Ecdysozoa</taxon>
        <taxon>Arthropoda</taxon>
        <taxon>Hexapoda</taxon>
        <taxon>Insecta</taxon>
        <taxon>Pterygota</taxon>
        <taxon>Neoptera</taxon>
        <taxon>Endopterygota</taxon>
        <taxon>Coleoptera</taxon>
        <taxon>Polyphaga</taxon>
        <taxon>Cucujiformia</taxon>
        <taxon>Chrysomeloidea</taxon>
        <taxon>Chrysomelidae</taxon>
        <taxon>Bruchinae</taxon>
        <taxon>Bruchini</taxon>
        <taxon>Callosobruchus</taxon>
    </lineage>
</organism>
<dbReference type="Proteomes" id="UP000410492">
    <property type="component" value="Unassembled WGS sequence"/>
</dbReference>
<accession>A0A653DBB8</accession>
<dbReference type="AlphaFoldDB" id="A0A653DBB8"/>
<evidence type="ECO:0000313" key="2">
    <source>
        <dbReference type="Proteomes" id="UP000410492"/>
    </source>
</evidence>
<protein>
    <submittedName>
        <fullName evidence="1">Uncharacterized protein</fullName>
    </submittedName>
</protein>
<keyword evidence="2" id="KW-1185">Reference proteome</keyword>
<gene>
    <name evidence="1" type="ORF">CALMAC_LOCUS15949</name>
</gene>
<evidence type="ECO:0000313" key="1">
    <source>
        <dbReference type="EMBL" id="VEN57298.1"/>
    </source>
</evidence>
<proteinExistence type="predicted"/>
<name>A0A653DBB8_CALMS</name>
<dbReference type="EMBL" id="CAACVG010011061">
    <property type="protein sequence ID" value="VEN57298.1"/>
    <property type="molecule type" value="Genomic_DNA"/>
</dbReference>
<reference evidence="1 2" key="1">
    <citation type="submission" date="2019-01" db="EMBL/GenBank/DDBJ databases">
        <authorList>
            <person name="Sayadi A."/>
        </authorList>
    </citation>
    <scope>NUCLEOTIDE SEQUENCE [LARGE SCALE GENOMIC DNA]</scope>
</reference>
<sequence length="62" mass="7535">MYIEFTISTIRLQWRCSHLYSERVSETEGLRFDSQLRIFCLLRGHEVKVQRSKVKGQRSKFR</sequence>